<gene>
    <name evidence="3" type="ORF">COX83_01095</name>
</gene>
<evidence type="ECO:0000256" key="1">
    <source>
        <dbReference type="SAM" id="MobiDB-lite"/>
    </source>
</evidence>
<feature type="region of interest" description="Disordered" evidence="1">
    <location>
        <begin position="1"/>
        <end position="68"/>
    </location>
</feature>
<keyword evidence="2" id="KW-0812">Transmembrane</keyword>
<keyword evidence="2" id="KW-1133">Transmembrane helix</keyword>
<feature type="transmembrane region" description="Helical" evidence="2">
    <location>
        <begin position="188"/>
        <end position="209"/>
    </location>
</feature>
<name>A0A2M7V584_9BACT</name>
<dbReference type="InterPro" id="IPR025101">
    <property type="entry name" value="DUF4012"/>
</dbReference>
<feature type="compositionally biased region" description="Basic residues" evidence="1">
    <location>
        <begin position="54"/>
        <end position="63"/>
    </location>
</feature>
<dbReference type="Proteomes" id="UP000230078">
    <property type="component" value="Unassembled WGS sequence"/>
</dbReference>
<proteinExistence type="predicted"/>
<protein>
    <recommendedName>
        <fullName evidence="5">DUF4012 domain-containing protein</fullName>
    </recommendedName>
</protein>
<dbReference type="AlphaFoldDB" id="A0A2M7V584"/>
<sequence length="846" mass="94077">MARKRSRTVQTCSGCDKAGHNKRRCSLVEKKSTPTVQANLSERQHTDILSSKNTTKKSQKKSSKFTTPVKSKHHYVPVRFGSSLPASAHVVDLSTQKNREPSLESIQSFREKISTIVGRETIDFAATIRASKIVTANNKKEVVIPQISAVSLPQKKVRSSFRVPTLKLPSFHISFPALRLPTRSSRRAMPIVFAVALLALLPIPVFTTYQNIREDSQTVIYASTGAFVSLQESTTAALQADTETAQRTLQDALSQFATVEQFVEKDHRVLTNILSNIPILGDHITSRRAILSAGQQIALANTYVIKGLDDAEHAEDIPMTERLAIITNHLQQALPQYREAQRSLVSVNPSVLPADQQKLYKEFLLLYSALVDDLGDMTDLSRVVYDVFGGSDFRRLLVLFQNNNEIRPTGGFIGSFAMVDTQKGEIKNITIPGGGSYDIQGQLDVYLVPPIPLQLVNGRWEFQDVNWFFDFPTTARKAEQFVESAEGTTFDGTIAVNASVIERLLRVIGPVKASEYNMLLDADTVLPTLQSYVEDGHAEDEAPKEILTAVLDQMLNAMQDIKPQQLLALLGELHEALSQKEIQVSLKEPASQARLTSFGWTGSVVKTSPRQDYLAVVATNVQGEKSDARIVQDIEQIAEVQEDGSVVEKVLVRRTHTGDPSEVHYGASNITYTRIYVPEGSVLLDAGGFTYPPEEAFHVPEEWYTKDPDLARIEHEVGIHRNTGTRITNEFGKTSFGNWMIVPAGESQEVWVTYRLPFSVVDTKQSQQHPLSSFLSHGPDAVSRYSLFIQKQSGVESSFRFDIRYPASWIPKWKSDDAIDFTSLGATIQTDLSTDRVYGVAFETQT</sequence>
<dbReference type="EMBL" id="PFPI01000015">
    <property type="protein sequence ID" value="PIZ93715.1"/>
    <property type="molecule type" value="Genomic_DNA"/>
</dbReference>
<reference evidence="4" key="1">
    <citation type="submission" date="2017-09" db="EMBL/GenBank/DDBJ databases">
        <title>Depth-based differentiation of microbial function through sediment-hosted aquifers and enrichment of novel symbionts in the deep terrestrial subsurface.</title>
        <authorList>
            <person name="Probst A.J."/>
            <person name="Ladd B."/>
            <person name="Jarett J.K."/>
            <person name="Geller-Mcgrath D.E."/>
            <person name="Sieber C.M.K."/>
            <person name="Emerson J.B."/>
            <person name="Anantharaman K."/>
            <person name="Thomas B.C."/>
            <person name="Malmstrom R."/>
            <person name="Stieglmeier M."/>
            <person name="Klingl A."/>
            <person name="Woyke T."/>
            <person name="Ryan C.M."/>
            <person name="Banfield J.F."/>
        </authorList>
    </citation>
    <scope>NUCLEOTIDE SEQUENCE [LARGE SCALE GENOMIC DNA]</scope>
</reference>
<evidence type="ECO:0000313" key="3">
    <source>
        <dbReference type="EMBL" id="PIZ93715.1"/>
    </source>
</evidence>
<evidence type="ECO:0008006" key="5">
    <source>
        <dbReference type="Google" id="ProtNLM"/>
    </source>
</evidence>
<dbReference type="Pfam" id="PF13196">
    <property type="entry name" value="DUF4012"/>
    <property type="match status" value="1"/>
</dbReference>
<keyword evidence="2" id="KW-0472">Membrane</keyword>
<evidence type="ECO:0000256" key="2">
    <source>
        <dbReference type="SAM" id="Phobius"/>
    </source>
</evidence>
<organism evidence="3 4">
    <name type="scientific">Candidatus Magasanikbacteria bacterium CG_4_10_14_0_2_um_filter_41_31</name>
    <dbReference type="NCBI Taxonomy" id="1974639"/>
    <lineage>
        <taxon>Bacteria</taxon>
        <taxon>Candidatus Magasanikiibacteriota</taxon>
    </lineage>
</organism>
<evidence type="ECO:0000313" key="4">
    <source>
        <dbReference type="Proteomes" id="UP000230078"/>
    </source>
</evidence>
<comment type="caution">
    <text evidence="3">The sequence shown here is derived from an EMBL/GenBank/DDBJ whole genome shotgun (WGS) entry which is preliminary data.</text>
</comment>
<accession>A0A2M7V584</accession>